<feature type="region of interest" description="Disordered" evidence="1">
    <location>
        <begin position="1"/>
        <end position="27"/>
    </location>
</feature>
<dbReference type="Proteomes" id="UP000467841">
    <property type="component" value="Unassembled WGS sequence"/>
</dbReference>
<evidence type="ECO:0000313" key="3">
    <source>
        <dbReference type="Proteomes" id="UP000467841"/>
    </source>
</evidence>
<name>A0A6D2JMT7_9BRAS</name>
<proteinExistence type="predicted"/>
<protein>
    <submittedName>
        <fullName evidence="2">Uncharacterized protein</fullName>
    </submittedName>
</protein>
<comment type="caution">
    <text evidence="2">The sequence shown here is derived from an EMBL/GenBank/DDBJ whole genome shotgun (WGS) entry which is preliminary data.</text>
</comment>
<reference evidence="2" key="1">
    <citation type="submission" date="2020-01" db="EMBL/GenBank/DDBJ databases">
        <authorList>
            <person name="Mishra B."/>
        </authorList>
    </citation>
    <scope>NUCLEOTIDE SEQUENCE [LARGE SCALE GENOMIC DNA]</scope>
</reference>
<keyword evidence="3" id="KW-1185">Reference proteome</keyword>
<dbReference type="EMBL" id="CACVBM020001274">
    <property type="protein sequence ID" value="CAA7043040.1"/>
    <property type="molecule type" value="Genomic_DNA"/>
</dbReference>
<accession>A0A6D2JMT7</accession>
<sequence>MTAATAAVKESSAEKDGGSEPREGVPSVIKLETFTGFGIRSGEESSIPEYNSNYGEEREKKKKKRESFCKFWWPENDVDKSLQC</sequence>
<feature type="compositionally biased region" description="Basic and acidic residues" evidence="1">
    <location>
        <begin position="11"/>
        <end position="23"/>
    </location>
</feature>
<evidence type="ECO:0000256" key="1">
    <source>
        <dbReference type="SAM" id="MobiDB-lite"/>
    </source>
</evidence>
<dbReference type="AlphaFoldDB" id="A0A6D2JMT7"/>
<gene>
    <name evidence="2" type="ORF">MERR_LOCUS30275</name>
</gene>
<organism evidence="2 3">
    <name type="scientific">Microthlaspi erraticum</name>
    <dbReference type="NCBI Taxonomy" id="1685480"/>
    <lineage>
        <taxon>Eukaryota</taxon>
        <taxon>Viridiplantae</taxon>
        <taxon>Streptophyta</taxon>
        <taxon>Embryophyta</taxon>
        <taxon>Tracheophyta</taxon>
        <taxon>Spermatophyta</taxon>
        <taxon>Magnoliopsida</taxon>
        <taxon>eudicotyledons</taxon>
        <taxon>Gunneridae</taxon>
        <taxon>Pentapetalae</taxon>
        <taxon>rosids</taxon>
        <taxon>malvids</taxon>
        <taxon>Brassicales</taxon>
        <taxon>Brassicaceae</taxon>
        <taxon>Coluteocarpeae</taxon>
        <taxon>Microthlaspi</taxon>
    </lineage>
</organism>
<evidence type="ECO:0000313" key="2">
    <source>
        <dbReference type="EMBL" id="CAA7043040.1"/>
    </source>
</evidence>
<feature type="region of interest" description="Disordered" evidence="1">
    <location>
        <begin position="40"/>
        <end position="63"/>
    </location>
</feature>